<feature type="compositionally biased region" description="Low complexity" evidence="1">
    <location>
        <begin position="526"/>
        <end position="538"/>
    </location>
</feature>
<feature type="compositionally biased region" description="Polar residues" evidence="1">
    <location>
        <begin position="451"/>
        <end position="461"/>
    </location>
</feature>
<evidence type="ECO:0000256" key="1">
    <source>
        <dbReference type="SAM" id="MobiDB-lite"/>
    </source>
</evidence>
<reference evidence="2 3" key="1">
    <citation type="journal article" date="2018" name="Nat. Ecol. Evol.">
        <title>Pezizomycetes genomes reveal the molecular basis of ectomycorrhizal truffle lifestyle.</title>
        <authorList>
            <person name="Murat C."/>
            <person name="Payen T."/>
            <person name="Noel B."/>
            <person name="Kuo A."/>
            <person name="Morin E."/>
            <person name="Chen J."/>
            <person name="Kohler A."/>
            <person name="Krizsan K."/>
            <person name="Balestrini R."/>
            <person name="Da Silva C."/>
            <person name="Montanini B."/>
            <person name="Hainaut M."/>
            <person name="Levati E."/>
            <person name="Barry K.W."/>
            <person name="Belfiori B."/>
            <person name="Cichocki N."/>
            <person name="Clum A."/>
            <person name="Dockter R.B."/>
            <person name="Fauchery L."/>
            <person name="Guy J."/>
            <person name="Iotti M."/>
            <person name="Le Tacon F."/>
            <person name="Lindquist E.A."/>
            <person name="Lipzen A."/>
            <person name="Malagnac F."/>
            <person name="Mello A."/>
            <person name="Molinier V."/>
            <person name="Miyauchi S."/>
            <person name="Poulain J."/>
            <person name="Riccioni C."/>
            <person name="Rubini A."/>
            <person name="Sitrit Y."/>
            <person name="Splivallo R."/>
            <person name="Traeger S."/>
            <person name="Wang M."/>
            <person name="Zifcakova L."/>
            <person name="Wipf D."/>
            <person name="Zambonelli A."/>
            <person name="Paolocci F."/>
            <person name="Nowrousian M."/>
            <person name="Ottonello S."/>
            <person name="Baldrian P."/>
            <person name="Spatafora J.W."/>
            <person name="Henrissat B."/>
            <person name="Nagy L.G."/>
            <person name="Aury J.M."/>
            <person name="Wincker P."/>
            <person name="Grigoriev I.V."/>
            <person name="Bonfante P."/>
            <person name="Martin F.M."/>
        </authorList>
    </citation>
    <scope>NUCLEOTIDE SEQUENCE [LARGE SCALE GENOMIC DNA]</scope>
    <source>
        <strain evidence="2 3">RN42</strain>
    </source>
</reference>
<dbReference type="EMBL" id="ML119649">
    <property type="protein sequence ID" value="RPA86505.1"/>
    <property type="molecule type" value="Genomic_DNA"/>
</dbReference>
<keyword evidence="3" id="KW-1185">Reference proteome</keyword>
<dbReference type="Proteomes" id="UP000275078">
    <property type="component" value="Unassembled WGS sequence"/>
</dbReference>
<accession>A0A3N4IK37</accession>
<dbReference type="PANTHER" id="PTHR13318:SF95">
    <property type="entry name" value="F-BOX PROTEIN YLR352W"/>
    <property type="match status" value="1"/>
</dbReference>
<protein>
    <recommendedName>
        <fullName evidence="4">RNI-like protein</fullName>
    </recommendedName>
</protein>
<dbReference type="Gene3D" id="3.80.10.10">
    <property type="entry name" value="Ribonuclease Inhibitor"/>
    <property type="match status" value="1"/>
</dbReference>
<evidence type="ECO:0008006" key="4">
    <source>
        <dbReference type="Google" id="ProtNLM"/>
    </source>
</evidence>
<evidence type="ECO:0000313" key="2">
    <source>
        <dbReference type="EMBL" id="RPA86505.1"/>
    </source>
</evidence>
<dbReference type="OrthoDB" id="408631at2759"/>
<dbReference type="STRING" id="1160509.A0A3N4IK37"/>
<evidence type="ECO:0000313" key="3">
    <source>
        <dbReference type="Proteomes" id="UP000275078"/>
    </source>
</evidence>
<gene>
    <name evidence="2" type="ORF">BJ508DRAFT_411195</name>
</gene>
<proteinExistence type="predicted"/>
<dbReference type="GO" id="GO:0031146">
    <property type="term" value="P:SCF-dependent proteasomal ubiquitin-dependent protein catabolic process"/>
    <property type="evidence" value="ECO:0007669"/>
    <property type="project" value="TreeGrafter"/>
</dbReference>
<dbReference type="InterPro" id="IPR032675">
    <property type="entry name" value="LRR_dom_sf"/>
</dbReference>
<feature type="region of interest" description="Disordered" evidence="1">
    <location>
        <begin position="503"/>
        <end position="538"/>
    </location>
</feature>
<dbReference type="Pfam" id="PF13516">
    <property type="entry name" value="LRR_6"/>
    <property type="match status" value="1"/>
</dbReference>
<feature type="region of interest" description="Disordered" evidence="1">
    <location>
        <begin position="443"/>
        <end position="480"/>
    </location>
</feature>
<name>A0A3N4IK37_ASCIM</name>
<dbReference type="PANTHER" id="PTHR13318">
    <property type="entry name" value="PARTNER OF PAIRED, ISOFORM B-RELATED"/>
    <property type="match status" value="1"/>
</dbReference>
<dbReference type="AlphaFoldDB" id="A0A3N4IK37"/>
<dbReference type="SUPFAM" id="SSF52047">
    <property type="entry name" value="RNI-like"/>
    <property type="match status" value="1"/>
</dbReference>
<sequence length="587" mass="65629">MEDALPPPPDYESVTARDWLIPAAEYIYPEDLVNVARVSKKWNITFTPELWGEPDRIWSNEEWTEEQRIRAFLSFLDSIVQCRPTCCMAVHSINLRTVALAIQDWGSHYNIPDDWMVRVLFCLPNLTTFIGIRSLQVPFASIQAINTPHQNLQSLIIPRLDIDSKALDKILSNVPRLRILNINGIRSAGLDGICSTIGTCIGSLEELHMADTGLNDSGLQLIVRRLGTKLNALDVSQNKITDTGVQTLLDYCFLPPDYGSSTTFGAGPPGYSSHAFRGARTGLTTLAIAQNWKITATAVDQLLRTSRLTTLDAGTLNFSSKEFFPEHVVDALLDSPALRHLRLDFRSICARPDPTTKGIKRPIFPITSLPWLKSLTLEGIPYYLPDDYEFPEQLRALLTNLQLGQTSLSYLFLEIAIDEDSSYVPEDGVSVYPRFPEWCQHAKPQRKASLPSPSISRQNTLSESPSEGEDDDDGGWAGVADYGSGSSVLDDYAERDFSFFNEPKNKLGQAKEPPRRPSQSSGHVGTIPLSPTSTFTTPTKRELKGLIDVKREVDRVIRHVGKTWKGKIKFGKADEGVRLFDREYMRD</sequence>
<organism evidence="2 3">
    <name type="scientific">Ascobolus immersus RN42</name>
    <dbReference type="NCBI Taxonomy" id="1160509"/>
    <lineage>
        <taxon>Eukaryota</taxon>
        <taxon>Fungi</taxon>
        <taxon>Dikarya</taxon>
        <taxon>Ascomycota</taxon>
        <taxon>Pezizomycotina</taxon>
        <taxon>Pezizomycetes</taxon>
        <taxon>Pezizales</taxon>
        <taxon>Ascobolaceae</taxon>
        <taxon>Ascobolus</taxon>
    </lineage>
</organism>
<dbReference type="InterPro" id="IPR001611">
    <property type="entry name" value="Leu-rich_rpt"/>
</dbReference>
<dbReference type="GO" id="GO:0019005">
    <property type="term" value="C:SCF ubiquitin ligase complex"/>
    <property type="evidence" value="ECO:0007669"/>
    <property type="project" value="TreeGrafter"/>
</dbReference>